<evidence type="ECO:0000313" key="2">
    <source>
        <dbReference type="Proteomes" id="UP000054843"/>
    </source>
</evidence>
<sequence>MNLIYQEKKNLHTEYEFNPIRCASSNMNESAIQLLMRSNKDEISVSAMRIAFMFGRATTEFSLQQILRRPWMEALRFD</sequence>
<dbReference type="Proteomes" id="UP000054843">
    <property type="component" value="Unassembled WGS sequence"/>
</dbReference>
<keyword evidence="2" id="KW-1185">Reference proteome</keyword>
<evidence type="ECO:0000313" key="1">
    <source>
        <dbReference type="EMBL" id="KRZ78897.1"/>
    </source>
</evidence>
<proteinExistence type="predicted"/>
<reference evidence="1 2" key="1">
    <citation type="submission" date="2015-01" db="EMBL/GenBank/DDBJ databases">
        <title>Evolution of Trichinella species and genotypes.</title>
        <authorList>
            <person name="Korhonen P.K."/>
            <person name="Edoardo P."/>
            <person name="Giuseppe L.R."/>
            <person name="Gasser R.B."/>
        </authorList>
    </citation>
    <scope>NUCLEOTIDE SEQUENCE [LARGE SCALE GENOMIC DNA]</scope>
    <source>
        <strain evidence="1">ISS1980</strain>
    </source>
</reference>
<name>A0A0V1N4G8_9BILA</name>
<accession>A0A0V1N4G8</accession>
<organism evidence="1 2">
    <name type="scientific">Trichinella papuae</name>
    <dbReference type="NCBI Taxonomy" id="268474"/>
    <lineage>
        <taxon>Eukaryota</taxon>
        <taxon>Metazoa</taxon>
        <taxon>Ecdysozoa</taxon>
        <taxon>Nematoda</taxon>
        <taxon>Enoplea</taxon>
        <taxon>Dorylaimia</taxon>
        <taxon>Trichinellida</taxon>
        <taxon>Trichinellidae</taxon>
        <taxon>Trichinella</taxon>
    </lineage>
</organism>
<dbReference type="AlphaFoldDB" id="A0A0V1N4G8"/>
<protein>
    <submittedName>
        <fullName evidence="1">Uncharacterized protein</fullName>
    </submittedName>
</protein>
<gene>
    <name evidence="1" type="ORF">T10_9339</name>
</gene>
<comment type="caution">
    <text evidence="1">The sequence shown here is derived from an EMBL/GenBank/DDBJ whole genome shotgun (WGS) entry which is preliminary data.</text>
</comment>
<dbReference type="EMBL" id="JYDO01000009">
    <property type="protein sequence ID" value="KRZ78897.1"/>
    <property type="molecule type" value="Genomic_DNA"/>
</dbReference>